<proteinExistence type="predicted"/>
<sequence>MPFSDPIDWISSELPDFEALEESFRCRICKDLMIAPVITGCCHTFCSLCIRRCLSQEQRCPVCRRPEEEQRLRKNTSLEDAIEAFGRLRPHLLALVNRQKVECSREKTNIQCTTTNTDAKMVECPICIKPVDFKNINEHLDICLDPVNKNGSKSSDLNISKQKSCKYTKLPKPNYALWSESKLRSELKSLGLKITGDKVTLQRRHAEWINLWNANTDAKAPLDKQVLLKRLDTWDQKQSKSFNIKHIVDKDWIKTYETDFEKLIQNAQESSKKRKIEIEHLIDKTSEEPNQ</sequence>
<evidence type="ECO:0000313" key="1">
    <source>
        <dbReference type="EMBL" id="KAG4305476.1"/>
    </source>
</evidence>
<gene>
    <name evidence="1" type="ORF">PORY_001032</name>
</gene>
<protein>
    <submittedName>
        <fullName evidence="1">Uncharacterized protein</fullName>
    </submittedName>
</protein>
<evidence type="ECO:0000313" key="2">
    <source>
        <dbReference type="Proteomes" id="UP000768646"/>
    </source>
</evidence>
<keyword evidence="2" id="KW-1185">Reference proteome</keyword>
<organism evidence="1 2">
    <name type="scientific">Pneumocystis oryctolagi</name>
    <dbReference type="NCBI Taxonomy" id="42067"/>
    <lineage>
        <taxon>Eukaryota</taxon>
        <taxon>Fungi</taxon>
        <taxon>Dikarya</taxon>
        <taxon>Ascomycota</taxon>
        <taxon>Taphrinomycotina</taxon>
        <taxon>Pneumocystomycetes</taxon>
        <taxon>Pneumocystaceae</taxon>
        <taxon>Pneumocystis</taxon>
    </lineage>
</organism>
<dbReference type="Proteomes" id="UP000768646">
    <property type="component" value="Unassembled WGS sequence"/>
</dbReference>
<reference evidence="1 2" key="1">
    <citation type="journal article" date="2021" name="Commun. Biol.">
        <title>Genomic insights into the host specific adaptation of the Pneumocystis genus.</title>
        <authorList>
            <person name="Cisse O.H."/>
            <person name="Ma L."/>
            <person name="Dekker J.P."/>
            <person name="Khil P.P."/>
            <person name="Youn J.-H."/>
            <person name="Brenchley J.M."/>
            <person name="Blair R."/>
            <person name="Pahar B."/>
            <person name="Chabe M."/>
            <person name="Van Rompay K.K.A."/>
            <person name="Keesler R."/>
            <person name="Sukura A."/>
            <person name="Hirsch V."/>
            <person name="Kutty G."/>
            <person name="Liu Y."/>
            <person name="Peng L."/>
            <person name="Chen J."/>
            <person name="Song J."/>
            <person name="Weissenbacher-Lang C."/>
            <person name="Xu J."/>
            <person name="Upham N.S."/>
            <person name="Stajich J.E."/>
            <person name="Cuomo C.A."/>
            <person name="Cushion M.T."/>
            <person name="Kovacs J.A."/>
        </authorList>
    </citation>
    <scope>NUCLEOTIDE SEQUENCE [LARGE SCALE GENOMIC DNA]</scope>
    <source>
        <strain evidence="1 2">RABM</strain>
    </source>
</reference>
<name>A0ACB7CCJ1_9ASCO</name>
<comment type="caution">
    <text evidence="1">The sequence shown here is derived from an EMBL/GenBank/DDBJ whole genome shotgun (WGS) entry which is preliminary data.</text>
</comment>
<dbReference type="EMBL" id="JABTEG010000003">
    <property type="protein sequence ID" value="KAG4305476.1"/>
    <property type="molecule type" value="Genomic_DNA"/>
</dbReference>
<accession>A0ACB7CCJ1</accession>